<dbReference type="InterPro" id="IPR006145">
    <property type="entry name" value="PsdUridine_synth_RsuA/RluA"/>
</dbReference>
<comment type="function">
    <text evidence="4">Responsible for synthesis of pseudouridine from uracil.</text>
</comment>
<evidence type="ECO:0000256" key="3">
    <source>
        <dbReference type="PIRSR" id="PIRSR606225-1"/>
    </source>
</evidence>
<dbReference type="SUPFAM" id="SSF55174">
    <property type="entry name" value="Alpha-L RNA-binding motif"/>
    <property type="match status" value="1"/>
</dbReference>
<keyword evidence="2 4" id="KW-0413">Isomerase</keyword>
<evidence type="ECO:0000313" key="7">
    <source>
        <dbReference type="Proteomes" id="UP000053766"/>
    </source>
</evidence>
<keyword evidence="7" id="KW-1185">Reference proteome</keyword>
<feature type="active site" evidence="3">
    <location>
        <position position="110"/>
    </location>
</feature>
<dbReference type="InterPro" id="IPR020103">
    <property type="entry name" value="PsdUridine_synth_cat_dom_sf"/>
</dbReference>
<evidence type="ECO:0000256" key="4">
    <source>
        <dbReference type="RuleBase" id="RU362028"/>
    </source>
</evidence>
<feature type="domain" description="Pseudouridine synthase RsuA/RluA-like" evidence="5">
    <location>
        <begin position="62"/>
        <end position="215"/>
    </location>
</feature>
<evidence type="ECO:0000256" key="2">
    <source>
        <dbReference type="ARBA" id="ARBA00023235"/>
    </source>
</evidence>
<dbReference type="EC" id="5.4.99.-" evidence="4"/>
<gene>
    <name evidence="6" type="ORF">DICVIV_14037</name>
</gene>
<dbReference type="AlphaFoldDB" id="A0A0D8X8T7"/>
<dbReference type="OrthoDB" id="418349at2759"/>
<dbReference type="Gene3D" id="3.30.2350.10">
    <property type="entry name" value="Pseudouridine synthase"/>
    <property type="match status" value="1"/>
</dbReference>
<dbReference type="EMBL" id="KN718300">
    <property type="protein sequence ID" value="KJH40049.1"/>
    <property type="molecule type" value="Genomic_DNA"/>
</dbReference>
<dbReference type="PANTHER" id="PTHR21600:SF44">
    <property type="entry name" value="RIBOSOMAL LARGE SUBUNIT PSEUDOURIDINE SYNTHASE D"/>
    <property type="match status" value="1"/>
</dbReference>
<dbReference type="InterPro" id="IPR006224">
    <property type="entry name" value="PsdUridine_synth_RluA-like_CS"/>
</dbReference>
<evidence type="ECO:0000259" key="5">
    <source>
        <dbReference type="Pfam" id="PF00849"/>
    </source>
</evidence>
<dbReference type="InterPro" id="IPR006225">
    <property type="entry name" value="PsdUridine_synth_RluC/D"/>
</dbReference>
<dbReference type="Pfam" id="PF00849">
    <property type="entry name" value="PseudoU_synth_2"/>
    <property type="match status" value="1"/>
</dbReference>
<accession>A0A0D8X8T7</accession>
<proteinExistence type="inferred from homology"/>
<name>A0A0D8X8T7_DICVI</name>
<comment type="similarity">
    <text evidence="1 4">Belongs to the pseudouridine synthase RluA family.</text>
</comment>
<dbReference type="PROSITE" id="PS01129">
    <property type="entry name" value="PSI_RLU"/>
    <property type="match status" value="1"/>
</dbReference>
<reference evidence="6 7" key="1">
    <citation type="submission" date="2013-11" db="EMBL/GenBank/DDBJ databases">
        <title>Draft genome of the bovine lungworm Dictyocaulus viviparus.</title>
        <authorList>
            <person name="Mitreva M."/>
        </authorList>
    </citation>
    <scope>NUCLEOTIDE SEQUENCE [LARGE SCALE GENOMIC DNA]</scope>
    <source>
        <strain evidence="6 7">HannoverDv2000</strain>
    </source>
</reference>
<dbReference type="GO" id="GO:0003723">
    <property type="term" value="F:RNA binding"/>
    <property type="evidence" value="ECO:0007669"/>
    <property type="project" value="InterPro"/>
</dbReference>
<sequence>IKIFKVTLNIKGGEEKSRLDTYIAEKCNISHSKAQRSIQDEQVKLFGIPVTNNDHLVKLDEDIMVLHKQSGVTVHPGAGTSNNTLLNAIIAYLGKIPYTCVRPGVVHRLDKDTSGLMVIAKNEEAHSFLSGLLSNRNIRREYLAVVWGMLSSNPAAIKTNIAPKRGNEEMMCVAKTAGKLAITNYSVQKVVGQMNLVKCVLETGRTHEIRVHMSHMGHSIVGDQVYGKNSSKSARYAKNSDFICNFNRQALHAYKLGLYHPKEKEYMDFCSDLP</sequence>
<evidence type="ECO:0000313" key="6">
    <source>
        <dbReference type="EMBL" id="KJH40049.1"/>
    </source>
</evidence>
<dbReference type="PANTHER" id="PTHR21600">
    <property type="entry name" value="MITOCHONDRIAL RNA PSEUDOURIDINE SYNTHASE"/>
    <property type="match status" value="1"/>
</dbReference>
<dbReference type="InterPro" id="IPR050188">
    <property type="entry name" value="RluA_PseudoU_synthase"/>
</dbReference>
<dbReference type="GO" id="GO:0009982">
    <property type="term" value="F:pseudouridine synthase activity"/>
    <property type="evidence" value="ECO:0007669"/>
    <property type="project" value="InterPro"/>
</dbReference>
<protein>
    <recommendedName>
        <fullName evidence="4">Pseudouridine synthase</fullName>
        <ecNumber evidence="4">5.4.99.-</ecNumber>
    </recommendedName>
</protein>
<evidence type="ECO:0000256" key="1">
    <source>
        <dbReference type="ARBA" id="ARBA00010876"/>
    </source>
</evidence>
<dbReference type="GO" id="GO:0000455">
    <property type="term" value="P:enzyme-directed rRNA pseudouridine synthesis"/>
    <property type="evidence" value="ECO:0007669"/>
    <property type="project" value="TreeGrafter"/>
</dbReference>
<feature type="non-terminal residue" evidence="6">
    <location>
        <position position="1"/>
    </location>
</feature>
<dbReference type="NCBIfam" id="TIGR00005">
    <property type="entry name" value="rluA_subfam"/>
    <property type="match status" value="1"/>
</dbReference>
<organism evidence="6 7">
    <name type="scientific">Dictyocaulus viviparus</name>
    <name type="common">Bovine lungworm</name>
    <dbReference type="NCBI Taxonomy" id="29172"/>
    <lineage>
        <taxon>Eukaryota</taxon>
        <taxon>Metazoa</taxon>
        <taxon>Ecdysozoa</taxon>
        <taxon>Nematoda</taxon>
        <taxon>Chromadorea</taxon>
        <taxon>Rhabditida</taxon>
        <taxon>Rhabditina</taxon>
        <taxon>Rhabditomorpha</taxon>
        <taxon>Strongyloidea</taxon>
        <taxon>Metastrongylidae</taxon>
        <taxon>Dictyocaulus</taxon>
    </lineage>
</organism>
<dbReference type="STRING" id="29172.A0A0D8X8T7"/>
<comment type="catalytic activity">
    <reaction evidence="4">
        <text>a uridine in RNA = a pseudouridine in RNA</text>
        <dbReference type="Rhea" id="RHEA:48348"/>
        <dbReference type="Rhea" id="RHEA-COMP:12068"/>
        <dbReference type="Rhea" id="RHEA-COMP:12069"/>
        <dbReference type="ChEBI" id="CHEBI:65314"/>
        <dbReference type="ChEBI" id="CHEBI:65315"/>
    </reaction>
</comment>
<dbReference type="CDD" id="cd02869">
    <property type="entry name" value="PseudoU_synth_RluA_like"/>
    <property type="match status" value="1"/>
</dbReference>
<reference evidence="7" key="2">
    <citation type="journal article" date="2016" name="Sci. Rep.">
        <title>Dictyocaulus viviparus genome, variome and transcriptome elucidate lungworm biology and support future intervention.</title>
        <authorList>
            <person name="McNulty S.N."/>
            <person name="Strube C."/>
            <person name="Rosa B.A."/>
            <person name="Martin J.C."/>
            <person name="Tyagi R."/>
            <person name="Choi Y.J."/>
            <person name="Wang Q."/>
            <person name="Hallsworth Pepin K."/>
            <person name="Zhang X."/>
            <person name="Ozersky P."/>
            <person name="Wilson R.K."/>
            <person name="Sternberg P.W."/>
            <person name="Gasser R.B."/>
            <person name="Mitreva M."/>
        </authorList>
    </citation>
    <scope>NUCLEOTIDE SEQUENCE [LARGE SCALE GENOMIC DNA]</scope>
    <source>
        <strain evidence="7">HannoverDv2000</strain>
    </source>
</reference>
<dbReference type="Proteomes" id="UP000053766">
    <property type="component" value="Unassembled WGS sequence"/>
</dbReference>
<dbReference type="SUPFAM" id="SSF55120">
    <property type="entry name" value="Pseudouridine synthase"/>
    <property type="match status" value="1"/>
</dbReference>